<dbReference type="InterPro" id="IPR033556">
    <property type="entry name" value="PLA"/>
</dbReference>
<comment type="function">
    <text evidence="5">Acylhydrolase that catalyzes the hydrolysis of phospholipids at the sn-1 position.</text>
</comment>
<evidence type="ECO:0000256" key="2">
    <source>
        <dbReference type="ARBA" id="ARBA00022801"/>
    </source>
</evidence>
<keyword evidence="3 5" id="KW-0442">Lipid degradation</keyword>
<evidence type="ECO:0000259" key="6">
    <source>
        <dbReference type="Pfam" id="PF01764"/>
    </source>
</evidence>
<dbReference type="SUPFAM" id="SSF53474">
    <property type="entry name" value="alpha/beta-Hydrolases"/>
    <property type="match status" value="1"/>
</dbReference>
<name>A0A5K0VR35_9MAGN</name>
<dbReference type="Pfam" id="PF01764">
    <property type="entry name" value="Lipase_3"/>
    <property type="match status" value="1"/>
</dbReference>
<dbReference type="GO" id="GO:0016042">
    <property type="term" value="P:lipid catabolic process"/>
    <property type="evidence" value="ECO:0007669"/>
    <property type="project" value="UniProtKB-UniRule"/>
</dbReference>
<dbReference type="Gene3D" id="3.40.50.1820">
    <property type="entry name" value="alpha/beta hydrolase"/>
    <property type="match status" value="1"/>
</dbReference>
<gene>
    <name evidence="7" type="ORF">NYM_LOCUS2109</name>
</gene>
<evidence type="ECO:0000256" key="4">
    <source>
        <dbReference type="ARBA" id="ARBA00023098"/>
    </source>
</evidence>
<evidence type="ECO:0000256" key="5">
    <source>
        <dbReference type="RuleBase" id="RU367093"/>
    </source>
</evidence>
<organism evidence="7">
    <name type="scientific">Nymphaea colorata</name>
    <name type="common">pocket water lily</name>
    <dbReference type="NCBI Taxonomy" id="210225"/>
    <lineage>
        <taxon>Eukaryota</taxon>
        <taxon>Viridiplantae</taxon>
        <taxon>Streptophyta</taxon>
        <taxon>Embryophyta</taxon>
        <taxon>Tracheophyta</taxon>
        <taxon>Spermatophyta</taxon>
        <taxon>Magnoliopsida</taxon>
        <taxon>Nymphaeales</taxon>
        <taxon>Nymphaeaceae</taxon>
        <taxon>Nymphaea</taxon>
    </lineage>
</organism>
<dbReference type="InterPro" id="IPR029058">
    <property type="entry name" value="AB_hydrolase_fold"/>
</dbReference>
<dbReference type="InterPro" id="IPR002921">
    <property type="entry name" value="Fungal_lipase-type"/>
</dbReference>
<protein>
    <recommendedName>
        <fullName evidence="5">Phospholipase A1</fullName>
        <ecNumber evidence="5">3.1.1.-</ecNumber>
    </recommendedName>
</protein>
<dbReference type="OMA" id="GSMVYSM"/>
<dbReference type="EMBL" id="LR721774">
    <property type="protein sequence ID" value="VVV43349.1"/>
    <property type="molecule type" value="Genomic_DNA"/>
</dbReference>
<keyword evidence="4 5" id="KW-0443">Lipid metabolism</keyword>
<evidence type="ECO:0000256" key="1">
    <source>
        <dbReference type="ARBA" id="ARBA00010701"/>
    </source>
</evidence>
<proteinExistence type="inferred from homology"/>
<dbReference type="PANTHER" id="PTHR31828">
    <property type="entry name" value="PHOSPHOLIPASE A1-IIGAMMA"/>
    <property type="match status" value="1"/>
</dbReference>
<dbReference type="GO" id="GO:0008970">
    <property type="term" value="F:phospholipase A1 activity"/>
    <property type="evidence" value="ECO:0007669"/>
    <property type="project" value="UniProtKB-UniRule"/>
</dbReference>
<dbReference type="GO" id="GO:0005737">
    <property type="term" value="C:cytoplasm"/>
    <property type="evidence" value="ECO:0007669"/>
    <property type="project" value="UniProtKB-ARBA"/>
</dbReference>
<comment type="similarity">
    <text evidence="1 5">Belongs to the AB hydrolase superfamily. Lipase family.</text>
</comment>
<accession>A0A5K0VR35</accession>
<sequence length="415" mass="46999">MAAVSEPSWQELQGSKNWEGLLEPLHPQLRTLIIRCGDFCQATYDTFINDQNSKYCGCSRYGKKSFFEKVAMFPTGVQPDYAVHSFLYATAKVDVPDSFIVKSMSREAWSRESNWIGYVAVSTDSAAQAQGRRDVLVAWRGTTRNLEWIDVFNPTQESISGLLHTQEKPGHFYDVLLGKSSPKVMDGWVTIYTSDDSKSPFTKTSARVQLFTFIQEIVEKYQDEELSITLVGHSLGASLAILSGFDIVENGLTRREGRDPIPVAAFVFGSPMVGNKEFCERFEKLPNLKVLHVRNEIDLIPHYPGKALGYQWTGVELMIDTRKSPYLKDSKNPSDWHNLQTMLHVVAGWQGKNQEFKLQLKRSIALVNKSCEFLKDECLVPGSWWVEKNKGMVQDESGEWVMTPLADDDVPTPEY</sequence>
<evidence type="ECO:0000256" key="3">
    <source>
        <dbReference type="ARBA" id="ARBA00022963"/>
    </source>
</evidence>
<dbReference type="Gramene" id="NC1G0132920.1">
    <property type="protein sequence ID" value="NC1G0132920.1:cds"/>
    <property type="gene ID" value="NC1G0132920"/>
</dbReference>
<dbReference type="PANTHER" id="PTHR31828:SF10">
    <property type="entry name" value="PHOSPHOLIPASE A1-IIDELTA"/>
    <property type="match status" value="1"/>
</dbReference>
<dbReference type="FunFam" id="3.40.50.1820:FF:000065">
    <property type="entry name" value="Phospholipase A1-II 3"/>
    <property type="match status" value="1"/>
</dbReference>
<keyword evidence="2 5" id="KW-0378">Hydrolase</keyword>
<dbReference type="AlphaFoldDB" id="A0A5K0VR35"/>
<dbReference type="OrthoDB" id="438440at2759"/>
<dbReference type="CDD" id="cd00519">
    <property type="entry name" value="Lipase_3"/>
    <property type="match status" value="1"/>
</dbReference>
<feature type="domain" description="Fungal lipase-type" evidence="6">
    <location>
        <begin position="137"/>
        <end position="306"/>
    </location>
</feature>
<reference evidence="7" key="1">
    <citation type="submission" date="2019-09" db="EMBL/GenBank/DDBJ databases">
        <authorList>
            <person name="Zhang L."/>
        </authorList>
    </citation>
    <scope>NUCLEOTIDE SEQUENCE</scope>
</reference>
<dbReference type="EC" id="3.1.1.-" evidence="5"/>
<evidence type="ECO:0000313" key="7">
    <source>
        <dbReference type="EMBL" id="VVV43349.1"/>
    </source>
</evidence>